<evidence type="ECO:0000256" key="16">
    <source>
        <dbReference type="ARBA" id="ARBA00048945"/>
    </source>
</evidence>
<sequence length="417" mass="46551">MMLDGKNFSRTPGRANTCWTFLVPASRRFLRTRGLPVHTETNTLPGFGQSSGQTSCRVVVQDSLTLLQPPSHLQDEVHILTDLVHQRVEVGLHRQSLKEHGLRHRRREESERSLGLLAQHRKKGETIKKEASSLVLQFIQNTMASGQMSRDEALECTSCRHACHVMLYSETASQLFGRIPIRYIVLMQMRFDGLLGFPGGFVDPSEETLEEGLTRELLEELGVAVPISTEDHVESCFSLPCSGKYSSSSRLILHFYVKKIEEDQIREIEKAAASTAADHGLEVLGMVRVPLYTTKSGGGLSSFLSHSFIGVARSQLINSLLRLHLVSPGALREALRGSQRKHAESAQNLQEVLVSVCQHQRGTSAEIFLSPASQEHIRYNRQETRGDGRLEKKKQTSLQGNVALSFSFAITCILLLW</sequence>
<evidence type="ECO:0000256" key="1">
    <source>
        <dbReference type="ARBA" id="ARBA00001941"/>
    </source>
</evidence>
<dbReference type="GO" id="GO:0005730">
    <property type="term" value="C:nucleolus"/>
    <property type="evidence" value="ECO:0007669"/>
    <property type="project" value="UniProtKB-SubCell"/>
</dbReference>
<keyword evidence="6" id="KW-0539">Nucleus</keyword>
<gene>
    <name evidence="18" type="ORF">CCH79_00016412</name>
</gene>
<dbReference type="GO" id="GO:0016077">
    <property type="term" value="P:sno(s)RNA catabolic process"/>
    <property type="evidence" value="ECO:0007669"/>
    <property type="project" value="TreeGrafter"/>
</dbReference>
<organism evidence="18 19">
    <name type="scientific">Gambusia affinis</name>
    <name type="common">Western mosquitofish</name>
    <name type="synonym">Heterandria affinis</name>
    <dbReference type="NCBI Taxonomy" id="33528"/>
    <lineage>
        <taxon>Eukaryota</taxon>
        <taxon>Metazoa</taxon>
        <taxon>Chordata</taxon>
        <taxon>Craniata</taxon>
        <taxon>Vertebrata</taxon>
        <taxon>Euteleostomi</taxon>
        <taxon>Actinopterygii</taxon>
        <taxon>Neopterygii</taxon>
        <taxon>Teleostei</taxon>
        <taxon>Neoteleostei</taxon>
        <taxon>Acanthomorphata</taxon>
        <taxon>Ovalentaria</taxon>
        <taxon>Atherinomorphae</taxon>
        <taxon>Cyprinodontiformes</taxon>
        <taxon>Poeciliidae</taxon>
        <taxon>Poeciliinae</taxon>
        <taxon>Gambusia</taxon>
    </lineage>
</organism>
<keyword evidence="19" id="KW-1185">Reference proteome</keyword>
<keyword evidence="5" id="KW-0546">Nucleotide metabolism</keyword>
<evidence type="ECO:0000256" key="12">
    <source>
        <dbReference type="ARBA" id="ARBA00042015"/>
    </source>
</evidence>
<dbReference type="Gene3D" id="3.90.79.10">
    <property type="entry name" value="Nucleoside Triphosphate Pyrophosphohydrolase"/>
    <property type="match status" value="1"/>
</dbReference>
<evidence type="ECO:0000256" key="7">
    <source>
        <dbReference type="ARBA" id="ARBA00038173"/>
    </source>
</evidence>
<dbReference type="GO" id="GO:1990174">
    <property type="term" value="F:phosphodiesterase decapping endonuclease activity"/>
    <property type="evidence" value="ECO:0007669"/>
    <property type="project" value="TreeGrafter"/>
</dbReference>
<evidence type="ECO:0000256" key="2">
    <source>
        <dbReference type="ARBA" id="ARBA00004604"/>
    </source>
</evidence>
<comment type="catalytic activity">
    <reaction evidence="14">
        <text>a 5'-end (N(7)-methyl 5'-triphosphoguanosine)-ribonucleoside in mRNA + H2O = N(7)-methyl-GDP + a 5'-end phospho-ribonucleoside in mRNA + 2 H(+)</text>
        <dbReference type="Rhea" id="RHEA:67484"/>
        <dbReference type="Rhea" id="RHEA-COMP:15692"/>
        <dbReference type="Rhea" id="RHEA-COMP:17167"/>
        <dbReference type="ChEBI" id="CHEBI:15377"/>
        <dbReference type="ChEBI" id="CHEBI:15378"/>
        <dbReference type="ChEBI" id="CHEBI:63714"/>
        <dbReference type="ChEBI" id="CHEBI:138282"/>
        <dbReference type="ChEBI" id="CHEBI:156461"/>
        <dbReference type="EC" id="3.6.1.62"/>
    </reaction>
    <physiologicalReaction direction="left-to-right" evidence="14">
        <dbReference type="Rhea" id="RHEA:67485"/>
    </physiologicalReaction>
</comment>
<evidence type="ECO:0000256" key="4">
    <source>
        <dbReference type="ARBA" id="ARBA00022884"/>
    </source>
</evidence>
<dbReference type="PANTHER" id="PTHR31699">
    <property type="entry name" value="NUDIX T16 FAMILY MEMBER"/>
    <property type="match status" value="1"/>
</dbReference>
<evidence type="ECO:0000259" key="17">
    <source>
        <dbReference type="PROSITE" id="PS51462"/>
    </source>
</evidence>
<dbReference type="AlphaFoldDB" id="A0A315WCW6"/>
<evidence type="ECO:0000256" key="5">
    <source>
        <dbReference type="ARBA" id="ARBA00023080"/>
    </source>
</evidence>
<comment type="catalytic activity">
    <reaction evidence="16">
        <text>dIDP + H2O = dIMP + phosphate + H(+)</text>
        <dbReference type="Rhea" id="RHEA:35211"/>
        <dbReference type="ChEBI" id="CHEBI:15377"/>
        <dbReference type="ChEBI" id="CHEBI:15378"/>
        <dbReference type="ChEBI" id="CHEBI:43474"/>
        <dbReference type="ChEBI" id="CHEBI:61194"/>
        <dbReference type="ChEBI" id="CHEBI:62286"/>
        <dbReference type="EC" id="3.6.1.64"/>
    </reaction>
    <physiologicalReaction direction="left-to-right" evidence="16">
        <dbReference type="Rhea" id="RHEA:35212"/>
    </physiologicalReaction>
</comment>
<comment type="cofactor">
    <cofactor evidence="1">
        <name>Co(2+)</name>
        <dbReference type="ChEBI" id="CHEBI:48828"/>
    </cofactor>
</comment>
<feature type="domain" description="Nudix hydrolase" evidence="17">
    <location>
        <begin position="158"/>
        <end position="313"/>
    </location>
</feature>
<dbReference type="EMBL" id="NHOQ01000110">
    <property type="protein sequence ID" value="PWA32903.1"/>
    <property type="molecule type" value="Genomic_DNA"/>
</dbReference>
<evidence type="ECO:0000256" key="11">
    <source>
        <dbReference type="ARBA" id="ARBA00041656"/>
    </source>
</evidence>
<evidence type="ECO:0000256" key="14">
    <source>
        <dbReference type="ARBA" id="ARBA00047661"/>
    </source>
</evidence>
<name>A0A315WCW6_GAMAF</name>
<dbReference type="Proteomes" id="UP000250572">
    <property type="component" value="Unassembled WGS sequence"/>
</dbReference>
<dbReference type="InterPro" id="IPR054754">
    <property type="entry name" value="NudT16"/>
</dbReference>
<dbReference type="GO" id="GO:0009117">
    <property type="term" value="P:nucleotide metabolic process"/>
    <property type="evidence" value="ECO:0007669"/>
    <property type="project" value="UniProtKB-KW"/>
</dbReference>
<dbReference type="SUPFAM" id="SSF55811">
    <property type="entry name" value="Nudix"/>
    <property type="match status" value="1"/>
</dbReference>
<keyword evidence="4" id="KW-0694">RNA-binding</keyword>
<comment type="caution">
    <text evidence="18">The sequence shown here is derived from an EMBL/GenBank/DDBJ whole genome shotgun (WGS) entry which is preliminary data.</text>
</comment>
<evidence type="ECO:0000256" key="9">
    <source>
        <dbReference type="ARBA" id="ARBA00039871"/>
    </source>
</evidence>
<dbReference type="PANTHER" id="PTHR31699:SF1">
    <property type="entry name" value="U8 SNORNA-DECAPPING ENZYME"/>
    <property type="match status" value="1"/>
</dbReference>
<proteinExistence type="inferred from homology"/>
<dbReference type="STRING" id="33528.ENSGAFP00000001139"/>
<evidence type="ECO:0000256" key="10">
    <source>
        <dbReference type="ARBA" id="ARBA00041450"/>
    </source>
</evidence>
<dbReference type="GO" id="GO:1990003">
    <property type="term" value="F:IDP phosphatase activity"/>
    <property type="evidence" value="ECO:0007669"/>
    <property type="project" value="UniProtKB-EC"/>
</dbReference>
<evidence type="ECO:0000256" key="6">
    <source>
        <dbReference type="ARBA" id="ARBA00023242"/>
    </source>
</evidence>
<dbReference type="GO" id="GO:0006402">
    <property type="term" value="P:mRNA catabolic process"/>
    <property type="evidence" value="ECO:0007669"/>
    <property type="project" value="TreeGrafter"/>
</dbReference>
<evidence type="ECO:0000256" key="15">
    <source>
        <dbReference type="ARBA" id="ARBA00047875"/>
    </source>
</evidence>
<dbReference type="Pfam" id="PF22327">
    <property type="entry name" value="Nudt16-like"/>
    <property type="match status" value="1"/>
</dbReference>
<reference evidence="18 19" key="1">
    <citation type="journal article" date="2018" name="G3 (Bethesda)">
        <title>A High-Quality Reference Genome for the Invasive Mosquitofish Gambusia affinis Using a Chicago Library.</title>
        <authorList>
            <person name="Hoffberg S.L."/>
            <person name="Troendle N.J."/>
            <person name="Glenn T.C."/>
            <person name="Mahmud O."/>
            <person name="Louha S."/>
            <person name="Chalopin D."/>
            <person name="Bennetzen J.L."/>
            <person name="Mauricio R."/>
        </authorList>
    </citation>
    <scope>NUCLEOTIDE SEQUENCE [LARGE SCALE GENOMIC DNA]</scope>
    <source>
        <strain evidence="18">NE01/NJP1002.9</strain>
        <tissue evidence="18">Muscle</tissue>
    </source>
</reference>
<evidence type="ECO:0000313" key="18">
    <source>
        <dbReference type="EMBL" id="PWA32903.1"/>
    </source>
</evidence>
<dbReference type="GO" id="GO:0030515">
    <property type="term" value="F:snoRNA binding"/>
    <property type="evidence" value="ECO:0007669"/>
    <property type="project" value="TreeGrafter"/>
</dbReference>
<evidence type="ECO:0000256" key="3">
    <source>
        <dbReference type="ARBA" id="ARBA00004642"/>
    </source>
</evidence>
<dbReference type="EC" id="3.6.1.64" evidence="8"/>
<accession>A0A315WCW6</accession>
<protein>
    <recommendedName>
        <fullName evidence="9">U8 snoRNA-decapping enzyme</fullName>
        <ecNumber evidence="8">3.6.1.64</ecNumber>
    </recommendedName>
    <alternativeName>
        <fullName evidence="12">IDP phosphatase</fullName>
    </alternativeName>
    <alternativeName>
        <fullName evidence="10">Inosine diphosphate phosphatase</fullName>
    </alternativeName>
    <alternativeName>
        <fullName evidence="11">Nucleoside diphosphate-linked moiety X motif 16</fullName>
    </alternativeName>
    <alternativeName>
        <fullName evidence="13">m7GpppN-mRNA hydrolase</fullName>
    </alternativeName>
</protein>
<dbReference type="InterPro" id="IPR000086">
    <property type="entry name" value="NUDIX_hydrolase_dom"/>
</dbReference>
<comment type="subcellular location">
    <subcellularLocation>
        <location evidence="2">Nucleus</location>
        <location evidence="2">Nucleolus</location>
    </subcellularLocation>
    <subcellularLocation>
        <location evidence="3">Nucleus</location>
        <location evidence="3">Nucleoplasm</location>
    </subcellularLocation>
</comment>
<dbReference type="GO" id="GO:0140933">
    <property type="term" value="F:5'-(N(7)-methylguanosine 5'-triphospho)-[mRNA] hydrolase activity"/>
    <property type="evidence" value="ECO:0007669"/>
    <property type="project" value="UniProtKB-EC"/>
</dbReference>
<dbReference type="InterPro" id="IPR015797">
    <property type="entry name" value="NUDIX_hydrolase-like_dom_sf"/>
</dbReference>
<comment type="catalytic activity">
    <reaction evidence="15">
        <text>IDP + H2O = IMP + phosphate + H(+)</text>
        <dbReference type="Rhea" id="RHEA:35207"/>
        <dbReference type="ChEBI" id="CHEBI:15377"/>
        <dbReference type="ChEBI" id="CHEBI:15378"/>
        <dbReference type="ChEBI" id="CHEBI:43474"/>
        <dbReference type="ChEBI" id="CHEBI:58053"/>
        <dbReference type="ChEBI" id="CHEBI:58280"/>
        <dbReference type="EC" id="3.6.1.64"/>
    </reaction>
    <physiologicalReaction direction="left-to-right" evidence="15">
        <dbReference type="Rhea" id="RHEA:35208"/>
    </physiologicalReaction>
</comment>
<evidence type="ECO:0000256" key="13">
    <source>
        <dbReference type="ARBA" id="ARBA00043162"/>
    </source>
</evidence>
<evidence type="ECO:0000313" key="19">
    <source>
        <dbReference type="Proteomes" id="UP000250572"/>
    </source>
</evidence>
<evidence type="ECO:0000256" key="8">
    <source>
        <dbReference type="ARBA" id="ARBA00038899"/>
    </source>
</evidence>
<dbReference type="GO" id="GO:0005654">
    <property type="term" value="C:nucleoplasm"/>
    <property type="evidence" value="ECO:0007669"/>
    <property type="project" value="UniProtKB-SubCell"/>
</dbReference>
<comment type="similarity">
    <text evidence="7">Belongs to the Nudix hydrolase family. NUDT16 subfamily.</text>
</comment>
<dbReference type="PROSITE" id="PS51462">
    <property type="entry name" value="NUDIX"/>
    <property type="match status" value="1"/>
</dbReference>